<dbReference type="PROSITE" id="PS50887">
    <property type="entry name" value="GGDEF"/>
    <property type="match status" value="1"/>
</dbReference>
<dbReference type="CDD" id="cd01949">
    <property type="entry name" value="GGDEF"/>
    <property type="match status" value="1"/>
</dbReference>
<proteinExistence type="predicted"/>
<dbReference type="SMART" id="SM00267">
    <property type="entry name" value="GGDEF"/>
    <property type="match status" value="1"/>
</dbReference>
<name>A0A368XWY1_9BACI</name>
<dbReference type="PANTHER" id="PTHR45138:SF9">
    <property type="entry name" value="DIGUANYLATE CYCLASE DGCM-RELATED"/>
    <property type="match status" value="1"/>
</dbReference>
<dbReference type="GO" id="GO:1902201">
    <property type="term" value="P:negative regulation of bacterial-type flagellum-dependent cell motility"/>
    <property type="evidence" value="ECO:0007669"/>
    <property type="project" value="TreeGrafter"/>
</dbReference>
<dbReference type="Pfam" id="PF00990">
    <property type="entry name" value="GGDEF"/>
    <property type="match status" value="1"/>
</dbReference>
<reference evidence="2 3" key="1">
    <citation type="submission" date="2018-07" db="EMBL/GenBank/DDBJ databases">
        <title>Genomic Encyclopedia of Type Strains, Phase IV (KMG-IV): sequencing the most valuable type-strain genomes for metagenomic binning, comparative biology and taxonomic classification.</title>
        <authorList>
            <person name="Goeker M."/>
        </authorList>
    </citation>
    <scope>NUCLEOTIDE SEQUENCE [LARGE SCALE GENOMIC DNA]</scope>
    <source>
        <strain evidence="2 3">DSM 27696</strain>
    </source>
</reference>
<dbReference type="GO" id="GO:0043709">
    <property type="term" value="P:cell adhesion involved in single-species biofilm formation"/>
    <property type="evidence" value="ECO:0007669"/>
    <property type="project" value="TreeGrafter"/>
</dbReference>
<feature type="domain" description="GGDEF" evidence="1">
    <location>
        <begin position="171"/>
        <end position="306"/>
    </location>
</feature>
<dbReference type="SUPFAM" id="SSF55785">
    <property type="entry name" value="PYP-like sensor domain (PAS domain)"/>
    <property type="match status" value="1"/>
</dbReference>
<dbReference type="FunFam" id="3.30.70.270:FF:000001">
    <property type="entry name" value="Diguanylate cyclase domain protein"/>
    <property type="match status" value="1"/>
</dbReference>
<dbReference type="InterPro" id="IPR035965">
    <property type="entry name" value="PAS-like_dom_sf"/>
</dbReference>
<dbReference type="InterPro" id="IPR000160">
    <property type="entry name" value="GGDEF_dom"/>
</dbReference>
<keyword evidence="3" id="KW-1185">Reference proteome</keyword>
<dbReference type="Gene3D" id="3.30.70.270">
    <property type="match status" value="1"/>
</dbReference>
<dbReference type="InterPro" id="IPR029787">
    <property type="entry name" value="Nucleotide_cyclase"/>
</dbReference>
<protein>
    <submittedName>
        <fullName evidence="2">Diguanylate cyclase (GGDEF)-like protein</fullName>
    </submittedName>
</protein>
<dbReference type="SUPFAM" id="SSF55073">
    <property type="entry name" value="Nucleotide cyclase"/>
    <property type="match status" value="1"/>
</dbReference>
<comment type="caution">
    <text evidence="2">The sequence shown here is derived from an EMBL/GenBank/DDBJ whole genome shotgun (WGS) entry which is preliminary data.</text>
</comment>
<dbReference type="PANTHER" id="PTHR45138">
    <property type="entry name" value="REGULATORY COMPONENTS OF SENSORY TRANSDUCTION SYSTEM"/>
    <property type="match status" value="1"/>
</dbReference>
<dbReference type="OrthoDB" id="9759607at2"/>
<dbReference type="Gene3D" id="3.30.450.20">
    <property type="entry name" value="PAS domain"/>
    <property type="match status" value="1"/>
</dbReference>
<gene>
    <name evidence="2" type="ORF">DFR57_105174</name>
</gene>
<accession>A0A368XWY1</accession>
<dbReference type="NCBIfam" id="TIGR00254">
    <property type="entry name" value="GGDEF"/>
    <property type="match status" value="1"/>
</dbReference>
<organism evidence="2 3">
    <name type="scientific">Saliterribacillus persicus</name>
    <dbReference type="NCBI Taxonomy" id="930114"/>
    <lineage>
        <taxon>Bacteria</taxon>
        <taxon>Bacillati</taxon>
        <taxon>Bacillota</taxon>
        <taxon>Bacilli</taxon>
        <taxon>Bacillales</taxon>
        <taxon>Bacillaceae</taxon>
        <taxon>Saliterribacillus</taxon>
    </lineage>
</organism>
<dbReference type="AlphaFoldDB" id="A0A368XWY1"/>
<dbReference type="InterPro" id="IPR043128">
    <property type="entry name" value="Rev_trsase/Diguanyl_cyclase"/>
</dbReference>
<dbReference type="RefSeq" id="WP_114352539.1">
    <property type="nucleotide sequence ID" value="NZ_QPJJ01000005.1"/>
</dbReference>
<evidence type="ECO:0000259" key="1">
    <source>
        <dbReference type="PROSITE" id="PS50887"/>
    </source>
</evidence>
<dbReference type="InterPro" id="IPR050469">
    <property type="entry name" value="Diguanylate_Cyclase"/>
</dbReference>
<dbReference type="EMBL" id="QPJJ01000005">
    <property type="protein sequence ID" value="RCW71989.1"/>
    <property type="molecule type" value="Genomic_DNA"/>
</dbReference>
<dbReference type="GO" id="GO:0052621">
    <property type="term" value="F:diguanylate cyclase activity"/>
    <property type="evidence" value="ECO:0007669"/>
    <property type="project" value="TreeGrafter"/>
</dbReference>
<dbReference type="Proteomes" id="UP000252585">
    <property type="component" value="Unassembled WGS sequence"/>
</dbReference>
<evidence type="ECO:0000313" key="2">
    <source>
        <dbReference type="EMBL" id="RCW71989.1"/>
    </source>
</evidence>
<sequence length="306" mass="35113">MNDSSISTIDVLNTLAESVVVIKPDGEIILVNLSWENFAVENGMPRSYKWTGTNYLDACKMAVDIGDEDAKQAYDGIQRLVNNEVEHYEFEYPCHSLNDNRWFMQYARAIRNEACECTAIVISHINITDRKRLENKLMEYAIKDPLTNIFNRRYLELKLQEYISQNSEKESEFSLIMVDVDQFKKINDRYGHQVGDQVLIQIAENMRDSVNLGDLVARYGGDEFIICVNGNGLKNIRQIVDRLTEKLRNFNLIIGDRTLQIKSSIGVLPSEVTSSVKDYNELLRQVDNAMYSSKRQGTSQVTILTE</sequence>
<evidence type="ECO:0000313" key="3">
    <source>
        <dbReference type="Proteomes" id="UP000252585"/>
    </source>
</evidence>
<dbReference type="GO" id="GO:0005886">
    <property type="term" value="C:plasma membrane"/>
    <property type="evidence" value="ECO:0007669"/>
    <property type="project" value="TreeGrafter"/>
</dbReference>